<feature type="region of interest" description="Disordered" evidence="1">
    <location>
        <begin position="1"/>
        <end position="24"/>
    </location>
</feature>
<dbReference type="AlphaFoldDB" id="A0A0F9I7V1"/>
<dbReference type="InterPro" id="IPR025668">
    <property type="entry name" value="Tnp_DDE_dom"/>
</dbReference>
<organism evidence="3">
    <name type="scientific">marine sediment metagenome</name>
    <dbReference type="NCBI Taxonomy" id="412755"/>
    <lineage>
        <taxon>unclassified sequences</taxon>
        <taxon>metagenomes</taxon>
        <taxon>ecological metagenomes</taxon>
    </lineage>
</organism>
<feature type="non-terminal residue" evidence="3">
    <location>
        <position position="1"/>
    </location>
</feature>
<dbReference type="EMBL" id="LAZR01021974">
    <property type="protein sequence ID" value="KKL83452.1"/>
    <property type="molecule type" value="Genomic_DNA"/>
</dbReference>
<proteinExistence type="predicted"/>
<gene>
    <name evidence="3" type="ORF">LCGC14_1974610</name>
</gene>
<reference evidence="3" key="1">
    <citation type="journal article" date="2015" name="Nature">
        <title>Complex archaea that bridge the gap between prokaryotes and eukaryotes.</title>
        <authorList>
            <person name="Spang A."/>
            <person name="Saw J.H."/>
            <person name="Jorgensen S.L."/>
            <person name="Zaremba-Niedzwiedzka K."/>
            <person name="Martijn J."/>
            <person name="Lind A.E."/>
            <person name="van Eijk R."/>
            <person name="Schleper C."/>
            <person name="Guy L."/>
            <person name="Ettema T.J."/>
        </authorList>
    </citation>
    <scope>NUCLEOTIDE SEQUENCE</scope>
</reference>
<evidence type="ECO:0000256" key="1">
    <source>
        <dbReference type="SAM" id="MobiDB-lite"/>
    </source>
</evidence>
<comment type="caution">
    <text evidence="3">The sequence shown here is derived from an EMBL/GenBank/DDBJ whole genome shotgun (WGS) entry which is preliminary data.</text>
</comment>
<dbReference type="Pfam" id="PF13586">
    <property type="entry name" value="DDE_Tnp_1_2"/>
    <property type="match status" value="1"/>
</dbReference>
<name>A0A0F9I7V1_9ZZZZ</name>
<accession>A0A0F9I7V1</accession>
<sequence>TSDNAGGQGEDTKENVDLSSNKEIPNQGKLKLDASVADQYITYPTDLKLLNTAREETERLIDILYKKGSFDKKPRTYRRNARKEHLVVSKKRRKSKKELRVIIGKQLRYVRRNISSIEKMLDEFDHAEKEFPLKYRDQKIYWVLQLLYDQQMYMYRSKAHKCSDRIVNIYQPYVRPMVRGKDRTNVEFGAKINISEVEGFVRCNHIGWDNYDEGSDLEKQVEDFKQLYGCYPELLLGDRKYLTRENRNYLKSMGIRIVGKPLGRPPKQKLTGYQKYKTRKEQNMRNHVEGKFGQGKNGYNLDQIRAKRKDTSESWISAILFIMNLTKLMKVTVEYGYFLAFSAIEHLRAVFLHVVVYDWIPAGNKRAISV</sequence>
<protein>
    <recommendedName>
        <fullName evidence="2">Transposase DDE domain-containing protein</fullName>
    </recommendedName>
</protein>
<feature type="domain" description="Transposase DDE" evidence="2">
    <location>
        <begin position="237"/>
        <end position="325"/>
    </location>
</feature>
<evidence type="ECO:0000313" key="3">
    <source>
        <dbReference type="EMBL" id="KKL83452.1"/>
    </source>
</evidence>
<evidence type="ECO:0000259" key="2">
    <source>
        <dbReference type="Pfam" id="PF13586"/>
    </source>
</evidence>